<dbReference type="PRINTS" id="PR00463">
    <property type="entry name" value="EP450I"/>
</dbReference>
<comment type="cofactor">
    <cofactor evidence="1">
        <name>heme</name>
        <dbReference type="ChEBI" id="CHEBI:30413"/>
    </cofactor>
</comment>
<dbReference type="SUPFAM" id="SSF48264">
    <property type="entry name" value="Cytochrome P450"/>
    <property type="match status" value="2"/>
</dbReference>
<keyword evidence="7" id="KW-0256">Endoplasmic reticulum</keyword>
<organism evidence="14 15">
    <name type="scientific">Periplaneta americana</name>
    <name type="common">American cockroach</name>
    <name type="synonym">Blatta americana</name>
    <dbReference type="NCBI Taxonomy" id="6978"/>
    <lineage>
        <taxon>Eukaryota</taxon>
        <taxon>Metazoa</taxon>
        <taxon>Ecdysozoa</taxon>
        <taxon>Arthropoda</taxon>
        <taxon>Hexapoda</taxon>
        <taxon>Insecta</taxon>
        <taxon>Pterygota</taxon>
        <taxon>Neoptera</taxon>
        <taxon>Polyneoptera</taxon>
        <taxon>Dictyoptera</taxon>
        <taxon>Blattodea</taxon>
        <taxon>Blattoidea</taxon>
        <taxon>Blattidae</taxon>
        <taxon>Blattinae</taxon>
        <taxon>Periplaneta</taxon>
    </lineage>
</organism>
<dbReference type="InterPro" id="IPR002401">
    <property type="entry name" value="Cyt_P450_E_grp-I"/>
</dbReference>
<reference evidence="14 15" key="1">
    <citation type="journal article" date="2022" name="Allergy">
        <title>Genome assembly and annotation of Periplaneta americana reveal a comprehensive cockroach allergen profile.</title>
        <authorList>
            <person name="Wang L."/>
            <person name="Xiong Q."/>
            <person name="Saelim N."/>
            <person name="Wang L."/>
            <person name="Nong W."/>
            <person name="Wan A.T."/>
            <person name="Shi M."/>
            <person name="Liu X."/>
            <person name="Cao Q."/>
            <person name="Hui J.H.L."/>
            <person name="Sookrung N."/>
            <person name="Leung T.F."/>
            <person name="Tungtrongchitr A."/>
            <person name="Tsui S.K.W."/>
        </authorList>
    </citation>
    <scope>NUCLEOTIDE SEQUENCE [LARGE SCALE GENOMIC DNA]</scope>
    <source>
        <strain evidence="14">PWHHKU_190912</strain>
    </source>
</reference>
<keyword evidence="13" id="KW-1133">Transmembrane helix</keyword>
<feature type="transmembrane region" description="Helical" evidence="13">
    <location>
        <begin position="7"/>
        <end position="27"/>
    </location>
</feature>
<evidence type="ECO:0000256" key="5">
    <source>
        <dbReference type="ARBA" id="ARBA00022617"/>
    </source>
</evidence>
<dbReference type="PRINTS" id="PR00385">
    <property type="entry name" value="P450"/>
</dbReference>
<dbReference type="PANTHER" id="PTHR24292:SF100">
    <property type="entry name" value="CYTOCHROME P450 6A16, ISOFORM B-RELATED"/>
    <property type="match status" value="1"/>
</dbReference>
<evidence type="ECO:0000313" key="14">
    <source>
        <dbReference type="EMBL" id="KAJ4434865.1"/>
    </source>
</evidence>
<comment type="subcellular location">
    <subcellularLocation>
        <location evidence="3">Endoplasmic reticulum membrane</location>
        <topology evidence="3">Peripheral membrane protein</topology>
    </subcellularLocation>
    <subcellularLocation>
        <location evidence="2">Microsome membrane</location>
        <topology evidence="2">Peripheral membrane protein</topology>
    </subcellularLocation>
</comment>
<dbReference type="InterPro" id="IPR050476">
    <property type="entry name" value="Insect_CytP450_Detox"/>
</dbReference>
<keyword evidence="15" id="KW-1185">Reference proteome</keyword>
<evidence type="ECO:0000256" key="3">
    <source>
        <dbReference type="ARBA" id="ARBA00004406"/>
    </source>
</evidence>
<evidence type="ECO:0000256" key="11">
    <source>
        <dbReference type="ARBA" id="ARBA00023033"/>
    </source>
</evidence>
<keyword evidence="11" id="KW-0503">Monooxygenase</keyword>
<keyword evidence="5" id="KW-0349">Heme</keyword>
<dbReference type="InterPro" id="IPR036396">
    <property type="entry name" value="Cyt_P450_sf"/>
</dbReference>
<sequence>MAILFEYLLLDIVVLASCIITGVYFYFQHTWTYWKKRNVPYVQPTFPFGNFGDVVFARKSMGELFNYLYAKLEGEKFGGTYTFTKKGFFFRDPELIKSILVKDFPSFHDRGLFFDDELDPLVAGLFFLPGNRWRNLRVKLSPTFTSGKMKMMFQTLVDCGQELGECLDETAEKEEVIEIKDVMARYSTDVISSCAFGIQCNCLKNPDAEFRQWGRKIFEPSLRSAIIALLSSIAPSLLKVLKFRGLDPNISKYFRRMVEDTVKYRESNNIKRNDFMQLLIQLKNKGIVDVDYQNDDHYGQEVEEEKSVDKEFSMDNLAAQVFMFYTGGFETAASTMTFCLYELALNPDIQKRLSYEILEVMTKYGGKITYESIQDMEYLDKVVSETLRKYPISTLLNRECTKSYRIPDTDIVLEKGTPIFIPVLALHNDPKYYPNPERFDPERFSEEEKAKRHHYVYLPFGEGPRICIGLLFKHLYDKLDGEKYGGTYTFTQPSFFFRDPDLIRNVLVKDFSSFHDRGFYFDEERDPLSGHLFFLPGSKWRNLRVKLTPTFTSGKMKMMFQTLVDCGQELGDYLHEAADNEEIVEIKDLMARFSTDVISSCAFGIQCNCLKNPDAEFRQWGRKIFEPTFRLAISALLASLAPSLLKTLKFRGLDPTISKYFRNMLKNKGIVDVDYENDSQDEDVFKDEKPADNKLSMDSLSAQAFVFYLAGFETSSSTMTFCLYELCVNPDIQIRLIQEIDEVLERHDGKITYEGVQEMDYLDKVVAETLRKYPIAPILNRQCTKTYKIPNTDVVLDKGTRIVIPILALHRDPKYYPNPDRFDPERFTEEEKAKRHNYVYLPFGEGPRICIGMRFGLMQTKVGLVSLLSRYQLRVSKETPIPLVLDKKSFNMSPFGGMHLQIKKRTK</sequence>
<dbReference type="InterPro" id="IPR017972">
    <property type="entry name" value="Cyt_P450_CS"/>
</dbReference>
<evidence type="ECO:0000256" key="10">
    <source>
        <dbReference type="ARBA" id="ARBA00023004"/>
    </source>
</evidence>
<accession>A0ABQ8SN49</accession>
<keyword evidence="10" id="KW-0408">Iron</keyword>
<dbReference type="Proteomes" id="UP001148838">
    <property type="component" value="Unassembled WGS sequence"/>
</dbReference>
<evidence type="ECO:0000256" key="13">
    <source>
        <dbReference type="SAM" id="Phobius"/>
    </source>
</evidence>
<evidence type="ECO:0000313" key="15">
    <source>
        <dbReference type="Proteomes" id="UP001148838"/>
    </source>
</evidence>
<evidence type="ECO:0000256" key="8">
    <source>
        <dbReference type="ARBA" id="ARBA00022848"/>
    </source>
</evidence>
<dbReference type="Gene3D" id="1.10.630.10">
    <property type="entry name" value="Cytochrome P450"/>
    <property type="match status" value="2"/>
</dbReference>
<evidence type="ECO:0000256" key="9">
    <source>
        <dbReference type="ARBA" id="ARBA00023002"/>
    </source>
</evidence>
<evidence type="ECO:0000256" key="12">
    <source>
        <dbReference type="ARBA" id="ARBA00023136"/>
    </source>
</evidence>
<keyword evidence="6" id="KW-0479">Metal-binding</keyword>
<evidence type="ECO:0000256" key="1">
    <source>
        <dbReference type="ARBA" id="ARBA00001971"/>
    </source>
</evidence>
<gene>
    <name evidence="14" type="ORF">ANN_23436</name>
</gene>
<comment type="similarity">
    <text evidence="4">Belongs to the cytochrome P450 family.</text>
</comment>
<evidence type="ECO:0000256" key="2">
    <source>
        <dbReference type="ARBA" id="ARBA00004174"/>
    </source>
</evidence>
<dbReference type="InterPro" id="IPR001128">
    <property type="entry name" value="Cyt_P450"/>
</dbReference>
<keyword evidence="8" id="KW-0492">Microsome</keyword>
<evidence type="ECO:0000256" key="6">
    <source>
        <dbReference type="ARBA" id="ARBA00022723"/>
    </source>
</evidence>
<keyword evidence="9" id="KW-0560">Oxidoreductase</keyword>
<evidence type="ECO:0000256" key="4">
    <source>
        <dbReference type="ARBA" id="ARBA00010617"/>
    </source>
</evidence>
<protein>
    <recommendedName>
        <fullName evidence="16">Cytochrome P450</fullName>
    </recommendedName>
</protein>
<keyword evidence="12 13" id="KW-0472">Membrane</keyword>
<evidence type="ECO:0008006" key="16">
    <source>
        <dbReference type="Google" id="ProtNLM"/>
    </source>
</evidence>
<comment type="caution">
    <text evidence="14">The sequence shown here is derived from an EMBL/GenBank/DDBJ whole genome shotgun (WGS) entry which is preliminary data.</text>
</comment>
<name>A0ABQ8SN49_PERAM</name>
<dbReference type="CDD" id="cd11056">
    <property type="entry name" value="CYP6-like"/>
    <property type="match status" value="2"/>
</dbReference>
<evidence type="ECO:0000256" key="7">
    <source>
        <dbReference type="ARBA" id="ARBA00022824"/>
    </source>
</evidence>
<proteinExistence type="inferred from homology"/>
<dbReference type="PROSITE" id="PS00086">
    <property type="entry name" value="CYTOCHROME_P450"/>
    <property type="match status" value="2"/>
</dbReference>
<dbReference type="EMBL" id="JAJSOF020000025">
    <property type="protein sequence ID" value="KAJ4434865.1"/>
    <property type="molecule type" value="Genomic_DNA"/>
</dbReference>
<keyword evidence="13" id="KW-0812">Transmembrane</keyword>
<dbReference type="Pfam" id="PF00067">
    <property type="entry name" value="p450"/>
    <property type="match status" value="2"/>
</dbReference>
<dbReference type="PANTHER" id="PTHR24292">
    <property type="entry name" value="CYTOCHROME P450"/>
    <property type="match status" value="1"/>
</dbReference>